<dbReference type="OrthoDB" id="5544992at2759"/>
<dbReference type="PANTHER" id="PTHR37610">
    <property type="entry name" value="CCHC-TYPE DOMAIN-CONTAINING PROTEIN"/>
    <property type="match status" value="1"/>
</dbReference>
<evidence type="ECO:0000313" key="3">
    <source>
        <dbReference type="Proteomes" id="UP000245207"/>
    </source>
</evidence>
<protein>
    <recommendedName>
        <fullName evidence="1">Retrotransposon Copia-like N-terminal domain-containing protein</fullName>
    </recommendedName>
</protein>
<sequence length="140" mass="15464">MTSSMANPPIPPANPSPSVVNTINDPLYIASSDHPGMALTNTQFNGSNFHGWSRNVKMALGAKLKLGFIDGSCAKPNADDVDVQRWIRCDYMVTCWILNSMVNELSDAFLYSQSACELWKEIAERYGQSNGPLINHLERS</sequence>
<gene>
    <name evidence="2" type="ORF">CTI12_AA233370</name>
</gene>
<feature type="domain" description="Retrotransposon Copia-like N-terminal" evidence="1">
    <location>
        <begin position="31"/>
        <end position="77"/>
    </location>
</feature>
<dbReference type="InterPro" id="IPR029472">
    <property type="entry name" value="Copia-like_N"/>
</dbReference>
<proteinExistence type="predicted"/>
<accession>A0A2U1NSX5</accession>
<dbReference type="AlphaFoldDB" id="A0A2U1NSX5"/>
<organism evidence="2 3">
    <name type="scientific">Artemisia annua</name>
    <name type="common">Sweet wormwood</name>
    <dbReference type="NCBI Taxonomy" id="35608"/>
    <lineage>
        <taxon>Eukaryota</taxon>
        <taxon>Viridiplantae</taxon>
        <taxon>Streptophyta</taxon>
        <taxon>Embryophyta</taxon>
        <taxon>Tracheophyta</taxon>
        <taxon>Spermatophyta</taxon>
        <taxon>Magnoliopsida</taxon>
        <taxon>eudicotyledons</taxon>
        <taxon>Gunneridae</taxon>
        <taxon>Pentapetalae</taxon>
        <taxon>asterids</taxon>
        <taxon>campanulids</taxon>
        <taxon>Asterales</taxon>
        <taxon>Asteraceae</taxon>
        <taxon>Asteroideae</taxon>
        <taxon>Anthemideae</taxon>
        <taxon>Artemisiinae</taxon>
        <taxon>Artemisia</taxon>
    </lineage>
</organism>
<keyword evidence="3" id="KW-1185">Reference proteome</keyword>
<evidence type="ECO:0000313" key="2">
    <source>
        <dbReference type="EMBL" id="PWA76567.1"/>
    </source>
</evidence>
<dbReference type="EMBL" id="PKPP01002251">
    <property type="protein sequence ID" value="PWA76567.1"/>
    <property type="molecule type" value="Genomic_DNA"/>
</dbReference>
<dbReference type="Proteomes" id="UP000245207">
    <property type="component" value="Unassembled WGS sequence"/>
</dbReference>
<evidence type="ECO:0000259" key="1">
    <source>
        <dbReference type="Pfam" id="PF14244"/>
    </source>
</evidence>
<dbReference type="Pfam" id="PF14244">
    <property type="entry name" value="Retrotran_gag_3"/>
    <property type="match status" value="1"/>
</dbReference>
<comment type="caution">
    <text evidence="2">The sequence shown here is derived from an EMBL/GenBank/DDBJ whole genome shotgun (WGS) entry which is preliminary data.</text>
</comment>
<reference evidence="2 3" key="1">
    <citation type="journal article" date="2018" name="Mol. Plant">
        <title>The genome of Artemisia annua provides insight into the evolution of Asteraceae family and artemisinin biosynthesis.</title>
        <authorList>
            <person name="Shen Q."/>
            <person name="Zhang L."/>
            <person name="Liao Z."/>
            <person name="Wang S."/>
            <person name="Yan T."/>
            <person name="Shi P."/>
            <person name="Liu M."/>
            <person name="Fu X."/>
            <person name="Pan Q."/>
            <person name="Wang Y."/>
            <person name="Lv Z."/>
            <person name="Lu X."/>
            <person name="Zhang F."/>
            <person name="Jiang W."/>
            <person name="Ma Y."/>
            <person name="Chen M."/>
            <person name="Hao X."/>
            <person name="Li L."/>
            <person name="Tang Y."/>
            <person name="Lv G."/>
            <person name="Zhou Y."/>
            <person name="Sun X."/>
            <person name="Brodelius P.E."/>
            <person name="Rose J.K.C."/>
            <person name="Tang K."/>
        </authorList>
    </citation>
    <scope>NUCLEOTIDE SEQUENCE [LARGE SCALE GENOMIC DNA]</scope>
    <source>
        <strain evidence="3">cv. Huhao1</strain>
        <tissue evidence="2">Leaf</tissue>
    </source>
</reference>
<dbReference type="PANTHER" id="PTHR37610:SF40">
    <property type="entry name" value="OS01G0909600 PROTEIN"/>
    <property type="match status" value="1"/>
</dbReference>
<name>A0A2U1NSX5_ARTAN</name>